<dbReference type="InterPro" id="IPR051697">
    <property type="entry name" value="Patched_domain-protein"/>
</dbReference>
<name>A0A7R8CS88_LEPSM</name>
<dbReference type="PANTHER" id="PTHR10796">
    <property type="entry name" value="PATCHED-RELATED"/>
    <property type="match status" value="1"/>
</dbReference>
<comment type="similarity">
    <text evidence="1">Belongs to the patched family.</text>
</comment>
<sequence>MLDILLNDTGLPEGLKISPHVSRSFFDIAGPTILGDVKILGIGYSIVFFYVLLMLGKFDWVGVRVYLAIAGIISVVFGIVFSIGICSAMGFFFWSPMHSILPFLLLGIGIDDMFIIIQCWNTLNPYEKASSSVDKFGYTMRHAGVAITVTSLTDIVAFGIGGTSELPALRSFCIFSAVGIAAIYYFQVTFFVAWMVFDEKRISSGRNGCCPCIEVKKVKKNTEEIMEDMEVESLSIMSKIFRFYASHLKFKPVKFLIILITMGFTSLGAYGGFFVNVYVYEVDLSVDLMELERIIRAIESQSDIIDSVNSWTTNYIKYVDTHGLAEGTLYERITQFLHSPMGLQYKRNFLTVNGTADFDCGKSSTGFFNSNESIWYFNFNYKVLESDSKIKISAMNRIKRYTQFCKSYIQRADISPESRLLHVGNR</sequence>
<dbReference type="InterPro" id="IPR000731">
    <property type="entry name" value="SSD"/>
</dbReference>
<dbReference type="PANTHER" id="PTHR10796:SF130">
    <property type="entry name" value="PATCHED DOMAIN-CONTAINING PROTEIN 3-LIKE PROTEIN"/>
    <property type="match status" value="1"/>
</dbReference>
<reference evidence="2" key="1">
    <citation type="submission" date="2021-02" db="EMBL/GenBank/DDBJ databases">
        <authorList>
            <person name="Bekaert M."/>
        </authorList>
    </citation>
    <scope>NUCLEOTIDE SEQUENCE</scope>
    <source>
        <strain evidence="2">IoA-00</strain>
    </source>
</reference>
<dbReference type="EMBL" id="HG994583">
    <property type="protein sequence ID" value="CAF2914635.1"/>
    <property type="molecule type" value="Genomic_DNA"/>
</dbReference>
<protein>
    <submittedName>
        <fullName evidence="2">NPC1</fullName>
    </submittedName>
</protein>
<gene>
    <name evidence="2" type="ORF">LSAA_8379</name>
</gene>
<evidence type="ECO:0000256" key="1">
    <source>
        <dbReference type="ARBA" id="ARBA00005585"/>
    </source>
</evidence>
<dbReference type="Pfam" id="PF12349">
    <property type="entry name" value="Sterol-sensing"/>
    <property type="match status" value="1"/>
</dbReference>
<dbReference type="Gene3D" id="1.20.1640.10">
    <property type="entry name" value="Multidrug efflux transporter AcrB transmembrane domain"/>
    <property type="match status" value="1"/>
</dbReference>
<dbReference type="InterPro" id="IPR053958">
    <property type="entry name" value="HMGCR/SNAP/NPC1-like_SSD"/>
</dbReference>
<dbReference type="GO" id="GO:0016020">
    <property type="term" value="C:membrane"/>
    <property type="evidence" value="ECO:0007669"/>
    <property type="project" value="TreeGrafter"/>
</dbReference>
<evidence type="ECO:0000313" key="2">
    <source>
        <dbReference type="EMBL" id="CAF2914635.1"/>
    </source>
</evidence>
<accession>A0A7R8CS88</accession>
<dbReference type="AlphaFoldDB" id="A0A7R8CS88"/>
<proteinExistence type="inferred from homology"/>
<keyword evidence="3" id="KW-1185">Reference proteome</keyword>
<dbReference type="PROSITE" id="PS50156">
    <property type="entry name" value="SSD"/>
    <property type="match status" value="1"/>
</dbReference>
<organism evidence="2 3">
    <name type="scientific">Lepeophtheirus salmonis</name>
    <name type="common">Salmon louse</name>
    <name type="synonym">Caligus salmonis</name>
    <dbReference type="NCBI Taxonomy" id="72036"/>
    <lineage>
        <taxon>Eukaryota</taxon>
        <taxon>Metazoa</taxon>
        <taxon>Ecdysozoa</taxon>
        <taxon>Arthropoda</taxon>
        <taxon>Crustacea</taxon>
        <taxon>Multicrustacea</taxon>
        <taxon>Hexanauplia</taxon>
        <taxon>Copepoda</taxon>
        <taxon>Siphonostomatoida</taxon>
        <taxon>Caligidae</taxon>
        <taxon>Lepeophtheirus</taxon>
    </lineage>
</organism>
<dbReference type="SUPFAM" id="SSF82866">
    <property type="entry name" value="Multidrug efflux transporter AcrB transmembrane domain"/>
    <property type="match status" value="1"/>
</dbReference>
<evidence type="ECO:0000313" key="3">
    <source>
        <dbReference type="Proteomes" id="UP000675881"/>
    </source>
</evidence>
<dbReference type="OrthoDB" id="6510177at2759"/>
<dbReference type="Proteomes" id="UP000675881">
    <property type="component" value="Chromosome 4"/>
</dbReference>